<dbReference type="OrthoDB" id="9769600at2"/>
<dbReference type="GO" id="GO:0050660">
    <property type="term" value="F:flavin adenine dinucleotide binding"/>
    <property type="evidence" value="ECO:0007669"/>
    <property type="project" value="TreeGrafter"/>
</dbReference>
<dbReference type="NCBIfam" id="TIGR00031">
    <property type="entry name" value="UDP-GALP_mutase"/>
    <property type="match status" value="1"/>
</dbReference>
<name>A0A0V8RSZ2_9ACTO</name>
<dbReference type="Pfam" id="PF03275">
    <property type="entry name" value="GLF"/>
    <property type="match status" value="1"/>
</dbReference>
<dbReference type="PANTHER" id="PTHR21197:SF0">
    <property type="entry name" value="UDP-GALACTOPYRANOSE MUTASE"/>
    <property type="match status" value="1"/>
</dbReference>
<evidence type="ECO:0000256" key="1">
    <source>
        <dbReference type="ARBA" id="ARBA00001974"/>
    </source>
</evidence>
<comment type="caution">
    <text evidence="7">The sequence shown here is derived from an EMBL/GenBank/DDBJ whole genome shotgun (WGS) entry which is preliminary data.</text>
</comment>
<accession>A0A0V8RSZ2</accession>
<dbReference type="Pfam" id="PF13450">
    <property type="entry name" value="NAD_binding_8"/>
    <property type="match status" value="1"/>
</dbReference>
<dbReference type="Proteomes" id="UP000054686">
    <property type="component" value="Unassembled WGS sequence"/>
</dbReference>
<evidence type="ECO:0000313" key="8">
    <source>
        <dbReference type="Proteomes" id="UP000054686"/>
    </source>
</evidence>
<comment type="similarity">
    <text evidence="2">Belongs to the UDP-galactopyranose/dTDP-fucopyranose mutase family.</text>
</comment>
<dbReference type="PANTHER" id="PTHR21197">
    <property type="entry name" value="UDP-GALACTOPYRANOSE MUTASE"/>
    <property type="match status" value="1"/>
</dbReference>
<sequence length="380" mass="42884">MDLLVVGSGFFGLTFAREAAERFGMNVTVIERRDHIGGNAYSSIDEATGVEVHRYGTHLFHTSNERVWSYVNRFTAFNDYRHRVYANYRGIVYPLPINLGTINQFFGAAYSPAEARALIEQQAAEITGEPGNLEEKAISLIGRPLYDAFIAGYTAKQWQTDPRELAASIITRLPVRFTYENRYFQDRYEGLPLNGYGAWIANMVDHPRITVHTGVDFFDASSPFSKAATVGQVPVVYTGAIDRYFDYEAGELGWRTLDFETEVVDVPDYQGCSVMNYSDRDVPFTRIHEFAHLHPERDRAGATNTIIQREYSRFARPGDEPYYPIASPSDRSTLAAYRDMAAGEKNVLFGGRLGSYQYLDMHMAIASALTKVDEAVASWR</sequence>
<dbReference type="AlphaFoldDB" id="A0A0V8RSZ2"/>
<dbReference type="SUPFAM" id="SSF51971">
    <property type="entry name" value="Nucleotide-binding domain"/>
    <property type="match status" value="1"/>
</dbReference>
<dbReference type="GO" id="GO:0008767">
    <property type="term" value="F:UDP-galactopyranose mutase activity"/>
    <property type="evidence" value="ECO:0007669"/>
    <property type="project" value="InterPro"/>
</dbReference>
<comment type="cofactor">
    <cofactor evidence="1">
        <name>FAD</name>
        <dbReference type="ChEBI" id="CHEBI:57692"/>
    </cofactor>
</comment>
<evidence type="ECO:0000256" key="3">
    <source>
        <dbReference type="ARBA" id="ARBA00022630"/>
    </source>
</evidence>
<dbReference type="SUPFAM" id="SSF54373">
    <property type="entry name" value="FAD-linked reductases, C-terminal domain"/>
    <property type="match status" value="1"/>
</dbReference>
<evidence type="ECO:0000259" key="6">
    <source>
        <dbReference type="Pfam" id="PF03275"/>
    </source>
</evidence>
<dbReference type="GO" id="GO:0005829">
    <property type="term" value="C:cytosol"/>
    <property type="evidence" value="ECO:0007669"/>
    <property type="project" value="TreeGrafter"/>
</dbReference>
<keyword evidence="5" id="KW-0413">Isomerase</keyword>
<organism evidence="7 8">
    <name type="scientific">Schaalia odontolytica</name>
    <dbReference type="NCBI Taxonomy" id="1660"/>
    <lineage>
        <taxon>Bacteria</taxon>
        <taxon>Bacillati</taxon>
        <taxon>Actinomycetota</taxon>
        <taxon>Actinomycetes</taxon>
        <taxon>Actinomycetales</taxon>
        <taxon>Actinomycetaceae</taxon>
        <taxon>Schaalia</taxon>
    </lineage>
</organism>
<evidence type="ECO:0000313" key="7">
    <source>
        <dbReference type="EMBL" id="KSW11191.1"/>
    </source>
</evidence>
<dbReference type="EMBL" id="LLVT01000002">
    <property type="protein sequence ID" value="KSW11191.1"/>
    <property type="molecule type" value="Genomic_DNA"/>
</dbReference>
<gene>
    <name evidence="7" type="ORF">APY09_06965</name>
</gene>
<evidence type="ECO:0000256" key="4">
    <source>
        <dbReference type="ARBA" id="ARBA00022827"/>
    </source>
</evidence>
<feature type="domain" description="UDP-galactopyranose mutase C-terminal" evidence="6">
    <location>
        <begin position="148"/>
        <end position="358"/>
    </location>
</feature>
<keyword evidence="4" id="KW-0274">FAD</keyword>
<keyword evidence="3" id="KW-0285">Flavoprotein</keyword>
<proteinExistence type="inferred from homology"/>
<dbReference type="RefSeq" id="WP_060567039.1">
    <property type="nucleotide sequence ID" value="NZ_CP040006.1"/>
</dbReference>
<reference evidence="7 8" key="1">
    <citation type="submission" date="2015-10" db="EMBL/GenBank/DDBJ databases">
        <title>Draft Genome of Actinomyces odontolyticus subsp. actinosynbacter strain XH001.</title>
        <authorList>
            <person name="Mclean J.S."/>
            <person name="He X."/>
        </authorList>
    </citation>
    <scope>NUCLEOTIDE SEQUENCE [LARGE SCALE GENOMIC DNA]</scope>
    <source>
        <strain evidence="7 8">XH001</strain>
    </source>
</reference>
<dbReference type="Gene3D" id="3.40.50.720">
    <property type="entry name" value="NAD(P)-binding Rossmann-like Domain"/>
    <property type="match status" value="3"/>
</dbReference>
<evidence type="ECO:0000256" key="5">
    <source>
        <dbReference type="ARBA" id="ARBA00023235"/>
    </source>
</evidence>
<dbReference type="FunFam" id="3.40.50.720:FF:000354">
    <property type="entry name" value="UDP-galactopyranose mutase"/>
    <property type="match status" value="1"/>
</dbReference>
<dbReference type="InterPro" id="IPR004379">
    <property type="entry name" value="UDP-GALP_mutase"/>
</dbReference>
<protein>
    <submittedName>
        <fullName evidence="7">UDP-galactopyranose mutase</fullName>
    </submittedName>
</protein>
<evidence type="ECO:0000256" key="2">
    <source>
        <dbReference type="ARBA" id="ARBA00009321"/>
    </source>
</evidence>
<dbReference type="InterPro" id="IPR015899">
    <property type="entry name" value="UDP-GalPyranose_mutase_C"/>
</dbReference>